<reference evidence="4" key="1">
    <citation type="journal article" date="2019" name="Int. J. Syst. Evol. Microbiol.">
        <title>The Global Catalogue of Microorganisms (GCM) 10K type strain sequencing project: providing services to taxonomists for standard genome sequencing and annotation.</title>
        <authorList>
            <consortium name="The Broad Institute Genomics Platform"/>
            <consortium name="The Broad Institute Genome Sequencing Center for Infectious Disease"/>
            <person name="Wu L."/>
            <person name="Ma J."/>
        </authorList>
    </citation>
    <scope>NUCLEOTIDE SEQUENCE [LARGE SCALE GENOMIC DNA]</scope>
    <source>
        <strain evidence="4">CCUG 66188</strain>
    </source>
</reference>
<comment type="caution">
    <text evidence="3">The sequence shown here is derived from an EMBL/GenBank/DDBJ whole genome shotgun (WGS) entry which is preliminary data.</text>
</comment>
<dbReference type="EMBL" id="JBHSGN010000024">
    <property type="protein sequence ID" value="MFC4672695.1"/>
    <property type="molecule type" value="Genomic_DNA"/>
</dbReference>
<dbReference type="Pfam" id="PF18799">
    <property type="entry name" value="LPD5"/>
    <property type="match status" value="1"/>
</dbReference>
<proteinExistence type="predicted"/>
<evidence type="ECO:0000259" key="1">
    <source>
        <dbReference type="Pfam" id="PF18796"/>
    </source>
</evidence>
<keyword evidence="4" id="KW-1185">Reference proteome</keyword>
<dbReference type="InterPro" id="IPR041047">
    <property type="entry name" value="LPD1"/>
</dbReference>
<gene>
    <name evidence="3" type="ORF">ACFO6W_03205</name>
</gene>
<accession>A0ABV9KRW4</accession>
<feature type="domain" description="Large polyvalent protein-associated" evidence="2">
    <location>
        <begin position="173"/>
        <end position="278"/>
    </location>
</feature>
<evidence type="ECO:0000259" key="2">
    <source>
        <dbReference type="Pfam" id="PF18799"/>
    </source>
</evidence>
<evidence type="ECO:0000313" key="3">
    <source>
        <dbReference type="EMBL" id="MFC4672695.1"/>
    </source>
</evidence>
<name>A0ABV9KRW4_9BACT</name>
<dbReference type="Proteomes" id="UP001596023">
    <property type="component" value="Unassembled WGS sequence"/>
</dbReference>
<feature type="domain" description="Large polyvalent protein-associated" evidence="1">
    <location>
        <begin position="419"/>
        <end position="492"/>
    </location>
</feature>
<evidence type="ECO:0000313" key="4">
    <source>
        <dbReference type="Proteomes" id="UP001596023"/>
    </source>
</evidence>
<dbReference type="RefSeq" id="WP_379993889.1">
    <property type="nucleotide sequence ID" value="NZ_JBHSGN010000024.1"/>
</dbReference>
<sequence>MQQTATITKNIQDFGQKIGGAKKDLARNAMEQISLITNDALARQPLSKSFPRPDFARMSRDGLITGETAIKLQYLYNNIPAKPRYSYSVRRWVERVIPVIQIIKIGLENEQVLGDQPFVLKEGFTNFRKEMNAANWPHEDYSPYPFRIVHPHQFSSDRCFVVAKGNYIRHKANTIEECIAWIKDNAGTSKKATVFQCSVWRNPQADTYYITPVNKSGIVLKTFATREEAFAFRQEHMDELERIYRELRTIPEERRDWNRPRTGTNYRNGIDKTPEQFSAVFPFRGVEFGNWVTQLERAASLNEAYDALYDLAGILEISPQAITLDNQLALAFGARGSGKALAHYETLKRVINLTKKKGAGSLAHEWFHALDNYLCIKEGQSLLYATENPTTVASLSGVLSQLRTKIKQTDFYSRSKKIDQYKSKPYWATMVELTARAFEKYVITKLAEKGHINDYLANVKTVSEFLRPDVYPYPTDEEIREIAPYYDQLFGQIFGVLKEEIKQTA</sequence>
<protein>
    <submittedName>
        <fullName evidence="3">LPD5 domain-containing protein</fullName>
    </submittedName>
</protein>
<dbReference type="Pfam" id="PF18796">
    <property type="entry name" value="LPD1"/>
    <property type="match status" value="1"/>
</dbReference>
<dbReference type="InterPro" id="IPR040651">
    <property type="entry name" value="LPD5"/>
</dbReference>
<organism evidence="3 4">
    <name type="scientific">Dysgonomonas termitidis</name>
    <dbReference type="NCBI Taxonomy" id="1516126"/>
    <lineage>
        <taxon>Bacteria</taxon>
        <taxon>Pseudomonadati</taxon>
        <taxon>Bacteroidota</taxon>
        <taxon>Bacteroidia</taxon>
        <taxon>Bacteroidales</taxon>
        <taxon>Dysgonomonadaceae</taxon>
        <taxon>Dysgonomonas</taxon>
    </lineage>
</organism>